<evidence type="ECO:0000313" key="4">
    <source>
        <dbReference type="Proteomes" id="UP000283627"/>
    </source>
</evidence>
<dbReference type="InterPro" id="IPR036291">
    <property type="entry name" value="NAD(P)-bd_dom_sf"/>
</dbReference>
<dbReference type="PANTHER" id="PTHR14239">
    <property type="entry name" value="DUDULIN-RELATED"/>
    <property type="match status" value="1"/>
</dbReference>
<evidence type="ECO:0000259" key="2">
    <source>
        <dbReference type="Pfam" id="PF03807"/>
    </source>
</evidence>
<comment type="caution">
    <text evidence="3">The sequence shown here is derived from an EMBL/GenBank/DDBJ whole genome shotgun (WGS) entry which is preliminary data.</text>
</comment>
<accession>A0A423KG93</accession>
<evidence type="ECO:0000256" key="1">
    <source>
        <dbReference type="ARBA" id="ARBA00023002"/>
    </source>
</evidence>
<dbReference type="EMBL" id="MOBP01000012">
    <property type="protein sequence ID" value="RON51836.1"/>
    <property type="molecule type" value="Genomic_DNA"/>
</dbReference>
<reference evidence="3 4" key="1">
    <citation type="submission" date="2016-10" db="EMBL/GenBank/DDBJ databases">
        <title>Comparative genome analysis of multiple Pseudomonas spp. focuses on biocontrol and plant growth promoting traits.</title>
        <authorList>
            <person name="Tao X.-Y."/>
            <person name="Taylor C.G."/>
        </authorList>
    </citation>
    <scope>NUCLEOTIDE SEQUENCE [LARGE SCALE GENOMIC DNA]</scope>
    <source>
        <strain evidence="3 4">39A2</strain>
    </source>
</reference>
<proteinExistence type="predicted"/>
<dbReference type="OrthoDB" id="1523398at2"/>
<name>A0A423KG93_9PSED</name>
<sequence length="195" mass="20453">MTYSIIGSGKVGSALARQFARSGIPVGIANTRGTQSLAALVNELGEGIVAQSLEQALGADIVILAIPFSAHRDIAEKIADWNNKIVIDAMNTYGVPLEELGGRASTDVIASAFVGARVVKTFNQLPAALLAKDPAQEGGKRVIFVWSRDLDANTSVTQLVDQLGFAPISLGTIDEGGKLLGLGGPLILQNIIRYQ</sequence>
<dbReference type="Gene3D" id="3.40.50.720">
    <property type="entry name" value="NAD(P)-binding Rossmann-like Domain"/>
    <property type="match status" value="1"/>
</dbReference>
<gene>
    <name evidence="3" type="ORF">BK665_18410</name>
</gene>
<feature type="domain" description="Pyrroline-5-carboxylate reductase catalytic N-terminal" evidence="2">
    <location>
        <begin position="4"/>
        <end position="91"/>
    </location>
</feature>
<dbReference type="Proteomes" id="UP000283627">
    <property type="component" value="Unassembled WGS sequence"/>
</dbReference>
<evidence type="ECO:0000313" key="3">
    <source>
        <dbReference type="EMBL" id="RON51836.1"/>
    </source>
</evidence>
<keyword evidence="1" id="KW-0560">Oxidoreductase</keyword>
<dbReference type="InterPro" id="IPR051267">
    <property type="entry name" value="STEAP_metalloreductase"/>
</dbReference>
<dbReference type="Pfam" id="PF03807">
    <property type="entry name" value="F420_oxidored"/>
    <property type="match status" value="1"/>
</dbReference>
<dbReference type="RefSeq" id="WP_123408300.1">
    <property type="nucleotide sequence ID" value="NZ_MOBP01000012.1"/>
</dbReference>
<protein>
    <submittedName>
        <fullName evidence="3">NADP oxidoreductase coenzyme</fullName>
    </submittedName>
</protein>
<dbReference type="AlphaFoldDB" id="A0A423KG93"/>
<dbReference type="SUPFAM" id="SSF51735">
    <property type="entry name" value="NAD(P)-binding Rossmann-fold domains"/>
    <property type="match status" value="1"/>
</dbReference>
<organism evidence="3 4">
    <name type="scientific">Pseudomonas frederiksbergensis</name>
    <dbReference type="NCBI Taxonomy" id="104087"/>
    <lineage>
        <taxon>Bacteria</taxon>
        <taxon>Pseudomonadati</taxon>
        <taxon>Pseudomonadota</taxon>
        <taxon>Gammaproteobacteria</taxon>
        <taxon>Pseudomonadales</taxon>
        <taxon>Pseudomonadaceae</taxon>
        <taxon>Pseudomonas</taxon>
    </lineage>
</organism>
<dbReference type="InterPro" id="IPR028939">
    <property type="entry name" value="P5C_Rdtase_cat_N"/>
</dbReference>
<dbReference type="GO" id="GO:0016491">
    <property type="term" value="F:oxidoreductase activity"/>
    <property type="evidence" value="ECO:0007669"/>
    <property type="project" value="UniProtKB-KW"/>
</dbReference>